<dbReference type="AlphaFoldDB" id="A0A183HAU6"/>
<evidence type="ECO:0000313" key="3">
    <source>
        <dbReference type="Proteomes" id="UP000267606"/>
    </source>
</evidence>
<dbReference type="WBParaSite" id="OFLC_0000460701-mRNA-1">
    <property type="protein sequence ID" value="OFLC_0000460701-mRNA-1"/>
    <property type="gene ID" value="OFLC_0000460701"/>
</dbReference>
<feature type="region of interest" description="Disordered" evidence="1">
    <location>
        <begin position="530"/>
        <end position="571"/>
    </location>
</feature>
<feature type="region of interest" description="Disordered" evidence="1">
    <location>
        <begin position="236"/>
        <end position="256"/>
    </location>
</feature>
<evidence type="ECO:0000313" key="4">
    <source>
        <dbReference type="WBParaSite" id="OFLC_0000460701-mRNA-1"/>
    </source>
</evidence>
<feature type="region of interest" description="Disordered" evidence="1">
    <location>
        <begin position="404"/>
        <end position="423"/>
    </location>
</feature>
<keyword evidence="3" id="KW-1185">Reference proteome</keyword>
<reference evidence="2 3" key="2">
    <citation type="submission" date="2018-11" db="EMBL/GenBank/DDBJ databases">
        <authorList>
            <consortium name="Pathogen Informatics"/>
        </authorList>
    </citation>
    <scope>NUCLEOTIDE SEQUENCE [LARGE SCALE GENOMIC DNA]</scope>
</reference>
<dbReference type="EMBL" id="UZAJ01003576">
    <property type="protein sequence ID" value="VDO40482.1"/>
    <property type="molecule type" value="Genomic_DNA"/>
</dbReference>
<dbReference type="STRING" id="387005.A0A183HAU6"/>
<name>A0A183HAU6_9BILA</name>
<dbReference type="Proteomes" id="UP000267606">
    <property type="component" value="Unassembled WGS sequence"/>
</dbReference>
<protein>
    <submittedName>
        <fullName evidence="4">BRCA-2_helical domain-containing protein</fullName>
    </submittedName>
</protein>
<feature type="region of interest" description="Disordered" evidence="1">
    <location>
        <begin position="353"/>
        <end position="375"/>
    </location>
</feature>
<accession>A0A183HAU6</accession>
<reference evidence="4" key="1">
    <citation type="submission" date="2016-06" db="UniProtKB">
        <authorList>
            <consortium name="WormBaseParasite"/>
        </authorList>
    </citation>
    <scope>IDENTIFICATION</scope>
</reference>
<proteinExistence type="predicted"/>
<gene>
    <name evidence="2" type="ORF">OFLC_LOCUS4608</name>
</gene>
<organism evidence="4">
    <name type="scientific">Onchocerca flexuosa</name>
    <dbReference type="NCBI Taxonomy" id="387005"/>
    <lineage>
        <taxon>Eukaryota</taxon>
        <taxon>Metazoa</taxon>
        <taxon>Ecdysozoa</taxon>
        <taxon>Nematoda</taxon>
        <taxon>Chromadorea</taxon>
        <taxon>Rhabditida</taxon>
        <taxon>Spirurina</taxon>
        <taxon>Spiruromorpha</taxon>
        <taxon>Filarioidea</taxon>
        <taxon>Onchocercidae</taxon>
        <taxon>Onchocerca</taxon>
    </lineage>
</organism>
<evidence type="ECO:0000256" key="1">
    <source>
        <dbReference type="SAM" id="MobiDB-lite"/>
    </source>
</evidence>
<evidence type="ECO:0000313" key="2">
    <source>
        <dbReference type="EMBL" id="VDO40482.1"/>
    </source>
</evidence>
<feature type="compositionally biased region" description="Basic and acidic residues" evidence="1">
    <location>
        <begin position="555"/>
        <end position="571"/>
    </location>
</feature>
<sequence>MLICKCFQAVDRSNEDKQVCENNERLSTWLSLTHLDPLLPYLSRPTFLDAGISELSKQHGSDDYIENLFGPLSPSISSRRTSVSSTEGCIVAQNKTNSRPEMSDTADAILTAEEMSFLTESLSLPPVPENSTNFSMKVSTISTSGVFENSGSLCSIPTSTMEAVATVHGKPAVSFIKRLSYETINPHFLQNSESVQNLKTSNKNKKILSAEANVTTAGQILRSTITTDSKCIVTLRSQRKRSGSNPQNRDESLGIRVDSPKLPKIIVKSIDTEEDELEKNQDSMMQQSGSAKAVSGRSVFNEKMYLEKKENLVRLSEDKVKSVLEMIRNKSADLKTFQEQKFGKYIGNPVSQEQPLRRSVKRKQVRTDSWSSEDNQELMTNTRELSNVQSDLAAEVVILTQQENVNKRSDKTPGDPILNDNSAKLSMSEKEVLDSSVSWNKSDEEESLKDYRENSKKCGILSTIKSGNEVADEKQNNTQSSASFVQQKILRNGLENAEFAVESSSKNVQIREPEKLAAIGNNRQIASEVKKRKLTKKGASNTEDKCEDANQTTTHPHESKMTDIYHGKDPVNEDNEKMNKSMTSNIKLLGIELSHLDDDDDNRLEIITDDVGTSSLNTENGSGENCVLNNCSGSEKAKTAAVMSKKSINTVKSEMYKKMQKRLAIQTSCMKELGRVQVHKLAVYLMRFK</sequence>